<dbReference type="InterPro" id="IPR016181">
    <property type="entry name" value="Acyl_CoA_acyltransferase"/>
</dbReference>
<keyword evidence="1 4" id="KW-0808">Transferase</keyword>
<dbReference type="EMBL" id="ACJX03000001">
    <property type="protein sequence ID" value="KRT35668.1"/>
    <property type="molecule type" value="Genomic_DNA"/>
</dbReference>
<dbReference type="Proteomes" id="UP000005273">
    <property type="component" value="Unassembled WGS sequence"/>
</dbReference>
<accession>A0A0T5XBR9</accession>
<dbReference type="InterPro" id="IPR000182">
    <property type="entry name" value="GNAT_dom"/>
</dbReference>
<dbReference type="Gene3D" id="3.40.630.30">
    <property type="match status" value="1"/>
</dbReference>
<dbReference type="GO" id="GO:0008080">
    <property type="term" value="F:N-acetyltransferase activity"/>
    <property type="evidence" value="ECO:0007669"/>
    <property type="project" value="InterPro"/>
</dbReference>
<dbReference type="AlphaFoldDB" id="A0A0T5XBR9"/>
<protein>
    <submittedName>
        <fullName evidence="4">Ribosomal-protein-alanine acetyltransferase</fullName>
    </submittedName>
</protein>
<evidence type="ECO:0000313" key="5">
    <source>
        <dbReference type="Proteomes" id="UP000005273"/>
    </source>
</evidence>
<sequence length="161" mass="18573">MLLVDIEFCDFHDLNDIYSIEKEAHINPWPYDVFETDLKYRSSSIFYLGARWRGKLCGFGVCRQEGRALKIMNLAVLPEFRRHKVASQLLLAMGEVGLELACRKVLLEVRVTNRPAITLYEQFGFKKLRVLSRYYEDGEDAYLMTSPLPFPGVKAEESVDA</sequence>
<dbReference type="STRING" id="592015.HMPREF1705_02910"/>
<dbReference type="PANTHER" id="PTHR42919:SF8">
    <property type="entry name" value="N-ALPHA-ACETYLTRANSFERASE 50"/>
    <property type="match status" value="1"/>
</dbReference>
<dbReference type="RefSeq" id="WP_009201627.1">
    <property type="nucleotide sequence ID" value="NZ_ACJX03000001.1"/>
</dbReference>
<evidence type="ECO:0000259" key="3">
    <source>
        <dbReference type="PROSITE" id="PS51186"/>
    </source>
</evidence>
<dbReference type="Pfam" id="PF00583">
    <property type="entry name" value="Acetyltransf_1"/>
    <property type="match status" value="1"/>
</dbReference>
<dbReference type="InterPro" id="IPR051556">
    <property type="entry name" value="N-term/lysine_N-AcTrnsfr"/>
</dbReference>
<feature type="domain" description="N-acetyltransferase" evidence="3">
    <location>
        <begin position="4"/>
        <end position="149"/>
    </location>
</feature>
<evidence type="ECO:0000256" key="1">
    <source>
        <dbReference type="ARBA" id="ARBA00022679"/>
    </source>
</evidence>
<dbReference type="SUPFAM" id="SSF55729">
    <property type="entry name" value="Acyl-CoA N-acyltransferases (Nat)"/>
    <property type="match status" value="1"/>
</dbReference>
<keyword evidence="2" id="KW-0012">Acyltransferase</keyword>
<dbReference type="InterPro" id="IPR006464">
    <property type="entry name" value="AcTrfase_RimI/Ard1"/>
</dbReference>
<reference evidence="5" key="1">
    <citation type="submission" date="2012-09" db="EMBL/GenBank/DDBJ databases">
        <authorList>
            <person name="Weinstock G."/>
            <person name="Sodergren E."/>
            <person name="Clifton S."/>
            <person name="Fulton L."/>
            <person name="Fulton B."/>
            <person name="Courtney L."/>
            <person name="Fronick C."/>
            <person name="Harrison M."/>
            <person name="Strong C."/>
            <person name="Farmer C."/>
            <person name="Delehaunty K."/>
            <person name="Markovic C."/>
            <person name="Hall O."/>
            <person name="Minx P."/>
            <person name="Tomlinson C."/>
            <person name="Mitreva M."/>
            <person name="Nelson J."/>
            <person name="Hou S."/>
            <person name="Wollam A."/>
            <person name="Pepin K.H."/>
            <person name="Johnson M."/>
            <person name="Bhonagiri V."/>
            <person name="Nash W.E."/>
            <person name="Suruliraj S."/>
            <person name="Warren W."/>
            <person name="Chinwalla A."/>
            <person name="Mardis E.R."/>
            <person name="Wilson R.K."/>
        </authorList>
    </citation>
    <scope>NUCLEOTIDE SEQUENCE [LARGE SCALE GENOMIC DNA]</scope>
    <source>
        <strain evidence="5">OS1</strain>
    </source>
</reference>
<name>A0A0T5XBR9_9BACT</name>
<dbReference type="PROSITE" id="PS51186">
    <property type="entry name" value="GNAT"/>
    <property type="match status" value="1"/>
</dbReference>
<keyword evidence="5" id="KW-1185">Reference proteome</keyword>
<dbReference type="NCBIfam" id="TIGR01575">
    <property type="entry name" value="rimI"/>
    <property type="match status" value="1"/>
</dbReference>
<dbReference type="GO" id="GO:0031415">
    <property type="term" value="C:NatA complex"/>
    <property type="evidence" value="ECO:0007669"/>
    <property type="project" value="TreeGrafter"/>
</dbReference>
<dbReference type="GO" id="GO:0007064">
    <property type="term" value="P:mitotic sister chromatid cohesion"/>
    <property type="evidence" value="ECO:0007669"/>
    <property type="project" value="TreeGrafter"/>
</dbReference>
<dbReference type="OrthoDB" id="5961at2"/>
<dbReference type="PANTHER" id="PTHR42919">
    <property type="entry name" value="N-ALPHA-ACETYLTRANSFERASE"/>
    <property type="match status" value="1"/>
</dbReference>
<evidence type="ECO:0000313" key="4">
    <source>
        <dbReference type="EMBL" id="KRT35668.1"/>
    </source>
</evidence>
<dbReference type="eggNOG" id="COG0456">
    <property type="taxonomic scope" value="Bacteria"/>
</dbReference>
<dbReference type="CDD" id="cd04301">
    <property type="entry name" value="NAT_SF"/>
    <property type="match status" value="1"/>
</dbReference>
<organism evidence="4 5">
    <name type="scientific">Acetomicrobium hydrogeniformans ATCC BAA-1850</name>
    <dbReference type="NCBI Taxonomy" id="592015"/>
    <lineage>
        <taxon>Bacteria</taxon>
        <taxon>Thermotogati</taxon>
        <taxon>Synergistota</taxon>
        <taxon>Synergistia</taxon>
        <taxon>Synergistales</taxon>
        <taxon>Acetomicrobiaceae</taxon>
        <taxon>Acetomicrobium</taxon>
    </lineage>
</organism>
<proteinExistence type="predicted"/>
<gene>
    <name evidence="4" type="ORF">HMPREF1705_02910</name>
</gene>
<evidence type="ECO:0000256" key="2">
    <source>
        <dbReference type="ARBA" id="ARBA00023315"/>
    </source>
</evidence>
<comment type="caution">
    <text evidence="4">The sequence shown here is derived from an EMBL/GenBank/DDBJ whole genome shotgun (WGS) entry which is preliminary data.</text>
</comment>